<feature type="transmembrane region" description="Helical" evidence="2">
    <location>
        <begin position="39"/>
        <end position="59"/>
    </location>
</feature>
<proteinExistence type="predicted"/>
<keyword evidence="2" id="KW-0472">Membrane</keyword>
<keyword evidence="2" id="KW-0812">Transmembrane</keyword>
<keyword evidence="2" id="KW-1133">Transmembrane helix</keyword>
<feature type="compositionally biased region" description="Basic residues" evidence="1">
    <location>
        <begin position="80"/>
        <end position="99"/>
    </location>
</feature>
<dbReference type="EMBL" id="LC625835">
    <property type="protein sequence ID" value="BCU03838.1"/>
    <property type="molecule type" value="Genomic_DNA"/>
</dbReference>
<feature type="compositionally biased region" description="Basic residues" evidence="1">
    <location>
        <begin position="136"/>
        <end position="146"/>
    </location>
</feature>
<evidence type="ECO:0000256" key="1">
    <source>
        <dbReference type="SAM" id="MobiDB-lite"/>
    </source>
</evidence>
<protein>
    <recommendedName>
        <fullName evidence="5">Transmembrane protein</fullName>
    </recommendedName>
</protein>
<organism evidence="3 4">
    <name type="scientific">Pandoravirus japonicus</name>
    <dbReference type="NCBI Taxonomy" id="2823154"/>
    <lineage>
        <taxon>Viruses</taxon>
        <taxon>Pandoravirus</taxon>
    </lineage>
</organism>
<name>A0A811BPM3_9VIRU</name>
<evidence type="ECO:0000256" key="2">
    <source>
        <dbReference type="SAM" id="Phobius"/>
    </source>
</evidence>
<evidence type="ECO:0000313" key="4">
    <source>
        <dbReference type="Proteomes" id="UP001253637"/>
    </source>
</evidence>
<feature type="compositionally biased region" description="Basic and acidic residues" evidence="1">
    <location>
        <begin position="156"/>
        <end position="167"/>
    </location>
</feature>
<feature type="compositionally biased region" description="Basic and acidic residues" evidence="1">
    <location>
        <begin position="229"/>
        <end position="263"/>
    </location>
</feature>
<reference evidence="3" key="1">
    <citation type="submission" date="2021-04" db="EMBL/GenBank/DDBJ databases">
        <title>Draft Genome Sequence of Pandoravirus japonicus, Isolated from the Sabaishi River of Niigata, Japan.</title>
        <authorList>
            <person name="Hosokawa N."/>
            <person name="Takahashi H."/>
            <person name="Aoki K."/>
            <person name="Takemura M."/>
        </authorList>
    </citation>
    <scope>NUCLEOTIDE SEQUENCE</scope>
</reference>
<feature type="region of interest" description="Disordered" evidence="1">
    <location>
        <begin position="74"/>
        <end position="99"/>
    </location>
</feature>
<dbReference type="Proteomes" id="UP001253637">
    <property type="component" value="Segment"/>
</dbReference>
<evidence type="ECO:0000313" key="3">
    <source>
        <dbReference type="EMBL" id="BCU03838.1"/>
    </source>
</evidence>
<evidence type="ECO:0008006" key="5">
    <source>
        <dbReference type="Google" id="ProtNLM"/>
    </source>
</evidence>
<sequence length="263" mass="30024">MMRAQKANHLRLFFLFFYRVANLAPKPRPQARPQEKKNKAAGLGVCLFFFVLFFSLGAFSARLSIDEKRVCGRDLASARRGQRPRSGRAPKGRRARARSQSRARCALLFLLPRGLSDFFVLSAFRGKKEEKGFGQSKKKKKRKQRVQSRAPWLRPTLRDPTKADGHRGKAAHASPSASIDRAQVIPFSRLLQRFGSPFILFVFSVQYLLGRARTNPHVRSQTGANRKGTTIERYPRRAGTHRREGSVHTESTKRTAKKKREEH</sequence>
<feature type="compositionally biased region" description="Polar residues" evidence="1">
    <location>
        <begin position="217"/>
        <end position="228"/>
    </location>
</feature>
<feature type="region of interest" description="Disordered" evidence="1">
    <location>
        <begin position="217"/>
        <end position="263"/>
    </location>
</feature>
<accession>A0A811BPM3</accession>
<feature type="region of interest" description="Disordered" evidence="1">
    <location>
        <begin position="131"/>
        <end position="177"/>
    </location>
</feature>